<feature type="signal peptide" evidence="1">
    <location>
        <begin position="1"/>
        <end position="28"/>
    </location>
</feature>
<dbReference type="AlphaFoldDB" id="A0A8B8BHU4"/>
<evidence type="ECO:0000256" key="1">
    <source>
        <dbReference type="SAM" id="SignalP"/>
    </source>
</evidence>
<proteinExistence type="predicted"/>
<keyword evidence="2" id="KW-1185">Reference proteome</keyword>
<sequence>MMANTQMNLFFLLGAVFCLYLALPQTEAQSEHCEYHIVGHYVATVYNSTHYTRYYRVMYGVCNSTGELQRDLYVYYNGEPLYYRITYTRNMKREASKEESLGAFDGDVNEENKDDKFSGFKRLSQSNRKVVKDLREVQKVLFEKKN</sequence>
<accession>A0A8B8BHU4</accession>
<gene>
    <name evidence="3" type="primary">LOC111110643</name>
</gene>
<name>A0A8B8BHU4_CRAVI</name>
<dbReference type="KEGG" id="cvn:111110643"/>
<organism evidence="2 3">
    <name type="scientific">Crassostrea virginica</name>
    <name type="common">Eastern oyster</name>
    <dbReference type="NCBI Taxonomy" id="6565"/>
    <lineage>
        <taxon>Eukaryota</taxon>
        <taxon>Metazoa</taxon>
        <taxon>Spiralia</taxon>
        <taxon>Lophotrochozoa</taxon>
        <taxon>Mollusca</taxon>
        <taxon>Bivalvia</taxon>
        <taxon>Autobranchia</taxon>
        <taxon>Pteriomorphia</taxon>
        <taxon>Ostreida</taxon>
        <taxon>Ostreoidea</taxon>
        <taxon>Ostreidae</taxon>
        <taxon>Crassostrea</taxon>
    </lineage>
</organism>
<dbReference type="RefSeq" id="XP_022302942.1">
    <property type="nucleotide sequence ID" value="XM_022447234.1"/>
</dbReference>
<keyword evidence="1" id="KW-0732">Signal</keyword>
<dbReference type="GeneID" id="111110643"/>
<evidence type="ECO:0000313" key="2">
    <source>
        <dbReference type="Proteomes" id="UP000694844"/>
    </source>
</evidence>
<evidence type="ECO:0000313" key="3">
    <source>
        <dbReference type="RefSeq" id="XP_022302942.1"/>
    </source>
</evidence>
<dbReference type="OrthoDB" id="6201923at2759"/>
<dbReference type="Proteomes" id="UP000694844">
    <property type="component" value="Chromosome 8"/>
</dbReference>
<protein>
    <submittedName>
        <fullName evidence="3">Uncharacterized protein LOC111110643</fullName>
    </submittedName>
</protein>
<feature type="chain" id="PRO_5034699015" evidence="1">
    <location>
        <begin position="29"/>
        <end position="146"/>
    </location>
</feature>
<reference evidence="3" key="1">
    <citation type="submission" date="2025-08" db="UniProtKB">
        <authorList>
            <consortium name="RefSeq"/>
        </authorList>
    </citation>
    <scope>IDENTIFICATION</scope>
    <source>
        <tissue evidence="3">Whole sample</tissue>
    </source>
</reference>